<evidence type="ECO:0000256" key="1">
    <source>
        <dbReference type="ARBA" id="ARBA00010379"/>
    </source>
</evidence>
<feature type="region of interest" description="Disordered" evidence="10">
    <location>
        <begin position="607"/>
        <end position="687"/>
    </location>
</feature>
<keyword evidence="3" id="KW-0547">Nucleotide-binding</keyword>
<evidence type="ECO:0000259" key="13">
    <source>
        <dbReference type="PROSITE" id="PS51195"/>
    </source>
</evidence>
<dbReference type="InterPro" id="IPR050079">
    <property type="entry name" value="DEAD_box_RNA_helicase"/>
</dbReference>
<dbReference type="Pfam" id="PF00270">
    <property type="entry name" value="DEAD"/>
    <property type="match status" value="1"/>
</dbReference>
<evidence type="ECO:0000256" key="6">
    <source>
        <dbReference type="ARBA" id="ARBA00022840"/>
    </source>
</evidence>
<feature type="region of interest" description="Disordered" evidence="10">
    <location>
        <begin position="1"/>
        <end position="46"/>
    </location>
</feature>
<dbReference type="Pfam" id="PF08147">
    <property type="entry name" value="DBP10CT"/>
    <property type="match status" value="1"/>
</dbReference>
<organism evidence="14 15">
    <name type="scientific">Bathycoccus prasinos</name>
    <dbReference type="NCBI Taxonomy" id="41875"/>
    <lineage>
        <taxon>Eukaryota</taxon>
        <taxon>Viridiplantae</taxon>
        <taxon>Chlorophyta</taxon>
        <taxon>Mamiellophyceae</taxon>
        <taxon>Mamiellales</taxon>
        <taxon>Bathycoccaceae</taxon>
        <taxon>Bathycoccus</taxon>
    </lineage>
</organism>
<dbReference type="SMART" id="SM00490">
    <property type="entry name" value="HELICc"/>
    <property type="match status" value="1"/>
</dbReference>
<feature type="domain" description="Helicase C-terminal" evidence="12">
    <location>
        <begin position="303"/>
        <end position="450"/>
    </location>
</feature>
<dbReference type="InterPro" id="IPR012541">
    <property type="entry name" value="DBP10_C"/>
</dbReference>
<dbReference type="GO" id="GO:0003724">
    <property type="term" value="F:RNA helicase activity"/>
    <property type="evidence" value="ECO:0007669"/>
    <property type="project" value="UniProtKB-EC"/>
</dbReference>
<sequence>MGLNKRGRKEDEGESSSSNYSSSDDDENADENKNKTTTNVEEFGFERVEKLTGRRLKQEKLNKKKQKSGGFESMDLPPDIFRAIKRKGYRLPTPIQRKAIPVISTGVDVVAMARTGSGKTAAFVVPVLAALQKHSLRNGARALILAPTRELALQTFAVTRDMAKFTDLRLCALVGGDSMEMQFEDLANNPDVIVATPGRVLHHTNEIESFSLRLVEKVVLDEADRLLEMGFQEQLSEIMKKVSQSRQTLLFSATLPSALAEFVKVGLREPRVIRLDSEMKISEDLRLTFALVRKEEKIAALLRILQTVVENEKSQTVVFASTRHHVEHLETLLKKEGHSCVSIFGAMDFAARKIALATFKSGKANVMVVTDVAARGIDVPLLDNVINYDFPANAKLFVHRVGRVARAGRKGIAHSILVKEELGYVVDLHLFLGRKIKPADIVPPQNEEEAEKRAREGDANEESVVGTFPIGSLDLLADRVRELHETHIELEALQKTTVNAYKAYQKTRIPASSESVARAKPLIECGPHPLFCAAIFRKASNAGGTANTTTYKNAKELAELMRGMKNYRPHATVLEAEFASAGKIGKNWKSSVSVNAMSEKRKAHAKFIEMRNNGEEKTKKLRPLGDDENPIVAGNTHADDDADDDDDDGSDDDSDNDEGNDDDEDDERVNGVDIGAGGGGGSGGKKKLKTLVSQDAFSRGKFRDDEFFMDVVPRKINHKELGLSTKEGCTMDDLDEMTMDIVAEDGASMRKQKKLVSVWDKKKKNYVQVDANEIGKNGKRIKNESGKVVSKDTLGKTYKKWQSKTNRYVSQVGEVEDEKTRARYDKKKRAGASEGGGMSRFKRHFHTKGTDGGGNGSGNNAPSELRNADQIRKGRKEDIRKKKSGRGGGRSGGRGGGRSGGRGGRGKGRK</sequence>
<dbReference type="PROSITE" id="PS51194">
    <property type="entry name" value="HELICASE_CTER"/>
    <property type="match status" value="1"/>
</dbReference>
<dbReference type="InterPro" id="IPR001650">
    <property type="entry name" value="Helicase_C-like"/>
</dbReference>
<evidence type="ECO:0000256" key="10">
    <source>
        <dbReference type="SAM" id="MobiDB-lite"/>
    </source>
</evidence>
<name>K8EF09_9CHLO</name>
<protein>
    <recommendedName>
        <fullName evidence="2">RNA helicase</fullName>
        <ecNumber evidence="2">3.6.4.13</ecNumber>
    </recommendedName>
</protein>
<feature type="compositionally biased region" description="Gly residues" evidence="10">
    <location>
        <begin position="886"/>
        <end position="903"/>
    </location>
</feature>
<dbReference type="GO" id="GO:0005524">
    <property type="term" value="F:ATP binding"/>
    <property type="evidence" value="ECO:0007669"/>
    <property type="project" value="UniProtKB-KW"/>
</dbReference>
<dbReference type="SMART" id="SM00487">
    <property type="entry name" value="DEXDc"/>
    <property type="match status" value="1"/>
</dbReference>
<evidence type="ECO:0000259" key="11">
    <source>
        <dbReference type="PROSITE" id="PS51192"/>
    </source>
</evidence>
<dbReference type="OrthoDB" id="10261375at2759"/>
<dbReference type="PROSITE" id="PS51195">
    <property type="entry name" value="Q_MOTIF"/>
    <property type="match status" value="1"/>
</dbReference>
<evidence type="ECO:0000256" key="5">
    <source>
        <dbReference type="ARBA" id="ARBA00022806"/>
    </source>
</evidence>
<keyword evidence="6" id="KW-0067">ATP-binding</keyword>
<dbReference type="Gene3D" id="3.40.50.300">
    <property type="entry name" value="P-loop containing nucleotide triphosphate hydrolases"/>
    <property type="match status" value="2"/>
</dbReference>
<dbReference type="EMBL" id="FO082274">
    <property type="protein sequence ID" value="CCO16564.1"/>
    <property type="molecule type" value="Genomic_DNA"/>
</dbReference>
<evidence type="ECO:0000256" key="8">
    <source>
        <dbReference type="ARBA" id="ARBA00047984"/>
    </source>
</evidence>
<dbReference type="GO" id="GO:0005829">
    <property type="term" value="C:cytosol"/>
    <property type="evidence" value="ECO:0007669"/>
    <property type="project" value="TreeGrafter"/>
</dbReference>
<evidence type="ECO:0000313" key="15">
    <source>
        <dbReference type="Proteomes" id="UP000198341"/>
    </source>
</evidence>
<dbReference type="Pfam" id="PF00271">
    <property type="entry name" value="Helicase_C"/>
    <property type="match status" value="1"/>
</dbReference>
<evidence type="ECO:0000256" key="2">
    <source>
        <dbReference type="ARBA" id="ARBA00012552"/>
    </source>
</evidence>
<evidence type="ECO:0000259" key="12">
    <source>
        <dbReference type="PROSITE" id="PS51194"/>
    </source>
</evidence>
<dbReference type="SMART" id="SM01123">
    <property type="entry name" value="DBP10CT"/>
    <property type="match status" value="1"/>
</dbReference>
<dbReference type="Proteomes" id="UP000198341">
    <property type="component" value="Chromosome 5"/>
</dbReference>
<feature type="domain" description="DEAD-box RNA helicase Q" evidence="13">
    <location>
        <begin position="69"/>
        <end position="97"/>
    </location>
</feature>
<feature type="domain" description="Helicase ATP-binding" evidence="11">
    <location>
        <begin position="100"/>
        <end position="273"/>
    </location>
</feature>
<feature type="compositionally biased region" description="Basic and acidic residues" evidence="10">
    <location>
        <begin position="866"/>
        <end position="880"/>
    </location>
</feature>
<dbReference type="KEGG" id="bpg:Bathy05g04250"/>
<dbReference type="InterPro" id="IPR014001">
    <property type="entry name" value="Helicase_ATP-bd"/>
</dbReference>
<dbReference type="EC" id="3.6.4.13" evidence="2"/>
<feature type="compositionally biased region" description="Gly residues" evidence="10">
    <location>
        <begin position="674"/>
        <end position="683"/>
    </location>
</feature>
<evidence type="ECO:0000256" key="3">
    <source>
        <dbReference type="ARBA" id="ARBA00022741"/>
    </source>
</evidence>
<feature type="region of interest" description="Disordered" evidence="10">
    <location>
        <begin position="812"/>
        <end position="910"/>
    </location>
</feature>
<evidence type="ECO:0000313" key="14">
    <source>
        <dbReference type="EMBL" id="CCO16564.1"/>
    </source>
</evidence>
<comment type="catalytic activity">
    <reaction evidence="8">
        <text>ATP + H2O = ADP + phosphate + H(+)</text>
        <dbReference type="Rhea" id="RHEA:13065"/>
        <dbReference type="ChEBI" id="CHEBI:15377"/>
        <dbReference type="ChEBI" id="CHEBI:15378"/>
        <dbReference type="ChEBI" id="CHEBI:30616"/>
        <dbReference type="ChEBI" id="CHEBI:43474"/>
        <dbReference type="ChEBI" id="CHEBI:456216"/>
        <dbReference type="EC" id="3.6.4.13"/>
    </reaction>
</comment>
<dbReference type="PANTHER" id="PTHR47959:SF8">
    <property type="entry name" value="RNA HELICASE"/>
    <property type="match status" value="1"/>
</dbReference>
<dbReference type="SUPFAM" id="SSF52540">
    <property type="entry name" value="P-loop containing nucleoside triphosphate hydrolases"/>
    <property type="match status" value="1"/>
</dbReference>
<dbReference type="PROSITE" id="PS00039">
    <property type="entry name" value="DEAD_ATP_HELICASE"/>
    <property type="match status" value="1"/>
</dbReference>
<feature type="compositionally biased region" description="Acidic residues" evidence="10">
    <location>
        <begin position="640"/>
        <end position="667"/>
    </location>
</feature>
<feature type="short sequence motif" description="Q motif" evidence="9">
    <location>
        <begin position="69"/>
        <end position="97"/>
    </location>
</feature>
<dbReference type="eggNOG" id="KOG0337">
    <property type="taxonomic scope" value="Eukaryota"/>
</dbReference>
<feature type="compositionally biased region" description="Basic and acidic residues" evidence="10">
    <location>
        <begin position="607"/>
        <end position="618"/>
    </location>
</feature>
<dbReference type="InterPro" id="IPR027417">
    <property type="entry name" value="P-loop_NTPase"/>
</dbReference>
<reference evidence="14 15" key="1">
    <citation type="submission" date="2011-10" db="EMBL/GenBank/DDBJ databases">
        <authorList>
            <person name="Genoscope - CEA"/>
        </authorList>
    </citation>
    <scope>NUCLEOTIDE SEQUENCE [LARGE SCALE GENOMIC DNA]</scope>
    <source>
        <strain evidence="14 15">RCC 1105</strain>
    </source>
</reference>
<dbReference type="InterPro" id="IPR014014">
    <property type="entry name" value="RNA_helicase_DEAD_Q_motif"/>
</dbReference>
<dbReference type="PANTHER" id="PTHR47959">
    <property type="entry name" value="ATP-DEPENDENT RNA HELICASE RHLE-RELATED"/>
    <property type="match status" value="1"/>
</dbReference>
<keyword evidence="5" id="KW-0347">Helicase</keyword>
<dbReference type="CDD" id="cd18787">
    <property type="entry name" value="SF2_C_DEAD"/>
    <property type="match status" value="1"/>
</dbReference>
<accession>K8EF09</accession>
<gene>
    <name evidence="14" type="ORF">Bathy05g04250</name>
</gene>
<evidence type="ECO:0000256" key="4">
    <source>
        <dbReference type="ARBA" id="ARBA00022801"/>
    </source>
</evidence>
<dbReference type="GeneID" id="19015928"/>
<dbReference type="GO" id="GO:0003723">
    <property type="term" value="F:RNA binding"/>
    <property type="evidence" value="ECO:0007669"/>
    <property type="project" value="UniProtKB-KW"/>
</dbReference>
<dbReference type="GO" id="GO:0016887">
    <property type="term" value="F:ATP hydrolysis activity"/>
    <property type="evidence" value="ECO:0007669"/>
    <property type="project" value="RHEA"/>
</dbReference>
<dbReference type="GO" id="GO:0005730">
    <property type="term" value="C:nucleolus"/>
    <property type="evidence" value="ECO:0007669"/>
    <property type="project" value="UniProtKB-SubCell"/>
</dbReference>
<comment type="similarity">
    <text evidence="1">Belongs to the DEAD box helicase family. DDX54/DBP10 subfamily.</text>
</comment>
<evidence type="ECO:0000256" key="7">
    <source>
        <dbReference type="ARBA" id="ARBA00022884"/>
    </source>
</evidence>
<dbReference type="InterPro" id="IPR011545">
    <property type="entry name" value="DEAD/DEAH_box_helicase_dom"/>
</dbReference>
<dbReference type="STRING" id="41875.K8EF09"/>
<evidence type="ECO:0000256" key="9">
    <source>
        <dbReference type="PROSITE-ProRule" id="PRU00552"/>
    </source>
</evidence>
<dbReference type="AlphaFoldDB" id="K8EF09"/>
<proteinExistence type="inferred from homology"/>
<keyword evidence="4" id="KW-0378">Hydrolase</keyword>
<dbReference type="PROSITE" id="PS51192">
    <property type="entry name" value="HELICASE_ATP_BIND_1"/>
    <property type="match status" value="1"/>
</dbReference>
<dbReference type="RefSeq" id="XP_007513006.1">
    <property type="nucleotide sequence ID" value="XM_007512944.1"/>
</dbReference>
<keyword evidence="7" id="KW-0694">RNA-binding</keyword>
<dbReference type="InterPro" id="IPR000629">
    <property type="entry name" value="RNA-helicase_DEAD-box_CS"/>
</dbReference>
<keyword evidence="15" id="KW-1185">Reference proteome</keyword>